<evidence type="ECO:0000313" key="6">
    <source>
        <dbReference type="EMBL" id="SHE44304.1"/>
    </source>
</evidence>
<keyword evidence="7" id="KW-1185">Reference proteome</keyword>
<dbReference type="RefSeq" id="WP_073162649.1">
    <property type="nucleotide sequence ID" value="NZ_FQUW01000005.1"/>
</dbReference>
<dbReference type="OrthoDB" id="9809318at2"/>
<dbReference type="PROSITE" id="PS50930">
    <property type="entry name" value="HTH_LYTTR"/>
    <property type="match status" value="1"/>
</dbReference>
<dbReference type="PANTHER" id="PTHR37299:SF1">
    <property type="entry name" value="STAGE 0 SPORULATION PROTEIN A HOMOLOG"/>
    <property type="match status" value="1"/>
</dbReference>
<dbReference type="Gene3D" id="2.20.25.10">
    <property type="match status" value="1"/>
</dbReference>
<organism evidence="6 7">
    <name type="scientific">Desulfofundulus australicus DSM 11792</name>
    <dbReference type="NCBI Taxonomy" id="1121425"/>
    <lineage>
        <taxon>Bacteria</taxon>
        <taxon>Bacillati</taxon>
        <taxon>Bacillota</taxon>
        <taxon>Clostridia</taxon>
        <taxon>Eubacteriales</taxon>
        <taxon>Peptococcaceae</taxon>
        <taxon>Desulfofundulus</taxon>
    </lineage>
</organism>
<evidence type="ECO:0000256" key="2">
    <source>
        <dbReference type="ARBA" id="ARBA00024867"/>
    </source>
</evidence>
<feature type="modified residue" description="4-aspartylphosphate" evidence="3">
    <location>
        <position position="55"/>
    </location>
</feature>
<dbReference type="Pfam" id="PF00072">
    <property type="entry name" value="Response_reg"/>
    <property type="match status" value="1"/>
</dbReference>
<evidence type="ECO:0000259" key="4">
    <source>
        <dbReference type="PROSITE" id="PS50110"/>
    </source>
</evidence>
<dbReference type="GO" id="GO:0003677">
    <property type="term" value="F:DNA binding"/>
    <property type="evidence" value="ECO:0007669"/>
    <property type="project" value="InterPro"/>
</dbReference>
<dbReference type="Pfam" id="PF04397">
    <property type="entry name" value="LytTR"/>
    <property type="match status" value="1"/>
</dbReference>
<dbReference type="SUPFAM" id="SSF52172">
    <property type="entry name" value="CheY-like"/>
    <property type="match status" value="1"/>
</dbReference>
<dbReference type="SMART" id="SM00448">
    <property type="entry name" value="REC"/>
    <property type="match status" value="1"/>
</dbReference>
<accession>A0A1M4TJ02</accession>
<sequence>MKLKALIVDDEYPARQELRYALSSFDNIEIVGEATNAQEALALIKALEYQVLFLDISMPGMNGLELGAAIQELPRQPQVIFVTAYDEYAVKAFEVNAVDYLLKPVDQARLKKAVDKVWKKYQEINQMDAGAVENGFTTPAARGGNGAGQFKIDRIPAEKQGKTVLVAESDIVYAFTEQDYIYIKTYADKFFTRYTLKELEARLNPNIFFRTHRCYIVNLHKVKEIVPFFNGTYNLVVDDKENSEVPVSRAQAKKLRKILGF</sequence>
<dbReference type="InterPro" id="IPR007492">
    <property type="entry name" value="LytTR_DNA-bd_dom"/>
</dbReference>
<dbReference type="Gene3D" id="2.40.50.40">
    <property type="match status" value="1"/>
</dbReference>
<evidence type="ECO:0000313" key="7">
    <source>
        <dbReference type="Proteomes" id="UP000184196"/>
    </source>
</evidence>
<gene>
    <name evidence="6" type="ORF">SAMN02745218_00315</name>
</gene>
<dbReference type="InterPro" id="IPR046947">
    <property type="entry name" value="LytR-like"/>
</dbReference>
<protein>
    <recommendedName>
        <fullName evidence="1">Stage 0 sporulation protein A homolog</fullName>
    </recommendedName>
</protein>
<dbReference type="SMART" id="SM00850">
    <property type="entry name" value="LytTR"/>
    <property type="match status" value="1"/>
</dbReference>
<feature type="domain" description="HTH LytTR-type" evidence="5">
    <location>
        <begin position="155"/>
        <end position="261"/>
    </location>
</feature>
<name>A0A1M4TJ02_9FIRM</name>
<feature type="domain" description="Response regulatory" evidence="4">
    <location>
        <begin position="4"/>
        <end position="118"/>
    </location>
</feature>
<proteinExistence type="predicted"/>
<dbReference type="PANTHER" id="PTHR37299">
    <property type="entry name" value="TRANSCRIPTIONAL REGULATOR-RELATED"/>
    <property type="match status" value="1"/>
</dbReference>
<dbReference type="InterPro" id="IPR011006">
    <property type="entry name" value="CheY-like_superfamily"/>
</dbReference>
<dbReference type="AlphaFoldDB" id="A0A1M4TJ02"/>
<dbReference type="Proteomes" id="UP000184196">
    <property type="component" value="Unassembled WGS sequence"/>
</dbReference>
<evidence type="ECO:0000259" key="5">
    <source>
        <dbReference type="PROSITE" id="PS50930"/>
    </source>
</evidence>
<keyword evidence="3" id="KW-0597">Phosphoprotein</keyword>
<dbReference type="CDD" id="cd17532">
    <property type="entry name" value="REC_LytTR_AlgR-like"/>
    <property type="match status" value="1"/>
</dbReference>
<dbReference type="PROSITE" id="PS50110">
    <property type="entry name" value="RESPONSE_REGULATORY"/>
    <property type="match status" value="1"/>
</dbReference>
<dbReference type="GO" id="GO:0000156">
    <property type="term" value="F:phosphorelay response regulator activity"/>
    <property type="evidence" value="ECO:0007669"/>
    <property type="project" value="InterPro"/>
</dbReference>
<dbReference type="Gene3D" id="3.40.50.2300">
    <property type="match status" value="1"/>
</dbReference>
<reference evidence="7" key="1">
    <citation type="submission" date="2016-11" db="EMBL/GenBank/DDBJ databases">
        <authorList>
            <person name="Varghese N."/>
            <person name="Submissions S."/>
        </authorList>
    </citation>
    <scope>NUCLEOTIDE SEQUENCE [LARGE SCALE GENOMIC DNA]</scope>
    <source>
        <strain evidence="7">DSM 11792</strain>
    </source>
</reference>
<comment type="function">
    <text evidence="2">May play the central regulatory role in sporulation. It may be an element of the effector pathway responsible for the activation of sporulation genes in response to nutritional stress. Spo0A may act in concert with spo0H (a sigma factor) to control the expression of some genes that are critical to the sporulation process.</text>
</comment>
<evidence type="ECO:0000256" key="3">
    <source>
        <dbReference type="PROSITE-ProRule" id="PRU00169"/>
    </source>
</evidence>
<dbReference type="FunFam" id="3.40.50.2300:FF:000051">
    <property type="entry name" value="Two-component response regulator yehT"/>
    <property type="match status" value="1"/>
</dbReference>
<dbReference type="InterPro" id="IPR001789">
    <property type="entry name" value="Sig_transdc_resp-reg_receiver"/>
</dbReference>
<dbReference type="EMBL" id="FQUW01000005">
    <property type="protein sequence ID" value="SHE44304.1"/>
    <property type="molecule type" value="Genomic_DNA"/>
</dbReference>
<evidence type="ECO:0000256" key="1">
    <source>
        <dbReference type="ARBA" id="ARBA00018672"/>
    </source>
</evidence>